<dbReference type="PANTHER" id="PTHR42879:SF6">
    <property type="entry name" value="NADPH-DEPENDENT REDUCTASE BACG"/>
    <property type="match status" value="1"/>
</dbReference>
<reference evidence="7 8" key="1">
    <citation type="submission" date="2014-07" db="EMBL/GenBank/DDBJ databases">
        <title>Genome Sequence of Rhodococcus opacus Strain R7, a Biodegrader of Mono- and Polycyclic Aromatic Hydrocarbons.</title>
        <authorList>
            <person name="Di Gennaro P."/>
            <person name="Zampolli J."/>
            <person name="Presti I."/>
            <person name="Cappelletti M."/>
            <person name="D'Ursi P."/>
            <person name="Orro A."/>
            <person name="Mezzelani A."/>
            <person name="Milanesi L."/>
        </authorList>
    </citation>
    <scope>NUCLEOTIDE SEQUENCE [LARGE SCALE GENOMIC DNA]</scope>
    <source>
        <strain evidence="7 8">R7</strain>
    </source>
</reference>
<gene>
    <name evidence="7" type="ORF">EP51_28200</name>
</gene>
<evidence type="ECO:0000256" key="1">
    <source>
        <dbReference type="ARBA" id="ARBA00004191"/>
    </source>
</evidence>
<dbReference type="EMBL" id="CP008947">
    <property type="protein sequence ID" value="AII08294.1"/>
    <property type="molecule type" value="Genomic_DNA"/>
</dbReference>
<evidence type="ECO:0000256" key="4">
    <source>
        <dbReference type="ARBA" id="ARBA00040781"/>
    </source>
</evidence>
<organism evidence="7 8">
    <name type="scientific">Rhodococcus opacus</name>
    <name type="common">Nocardia opaca</name>
    <dbReference type="NCBI Taxonomy" id="37919"/>
    <lineage>
        <taxon>Bacteria</taxon>
        <taxon>Bacillati</taxon>
        <taxon>Actinomycetota</taxon>
        <taxon>Actinomycetes</taxon>
        <taxon>Mycobacteriales</taxon>
        <taxon>Nocardiaceae</taxon>
        <taxon>Rhodococcus</taxon>
    </lineage>
</organism>
<dbReference type="PROSITE" id="PS00061">
    <property type="entry name" value="ADH_SHORT"/>
    <property type="match status" value="1"/>
</dbReference>
<dbReference type="PANTHER" id="PTHR42879">
    <property type="entry name" value="3-OXOACYL-(ACYL-CARRIER-PROTEIN) REDUCTASE"/>
    <property type="match status" value="1"/>
</dbReference>
<evidence type="ECO:0000313" key="8">
    <source>
        <dbReference type="Proteomes" id="UP000028488"/>
    </source>
</evidence>
<evidence type="ECO:0000256" key="6">
    <source>
        <dbReference type="RuleBase" id="RU000363"/>
    </source>
</evidence>
<dbReference type="PRINTS" id="PR00080">
    <property type="entry name" value="SDRFAMILY"/>
</dbReference>
<protein>
    <recommendedName>
        <fullName evidence="4">3-oxoacyl-[acyl-carrier-protein] reductase MabA</fullName>
    </recommendedName>
</protein>
<dbReference type="PRINTS" id="PR00081">
    <property type="entry name" value="GDHRDH"/>
</dbReference>
<evidence type="ECO:0000313" key="7">
    <source>
        <dbReference type="EMBL" id="AII08294.1"/>
    </source>
</evidence>
<evidence type="ECO:0000256" key="5">
    <source>
        <dbReference type="ARBA" id="ARBA00047400"/>
    </source>
</evidence>
<proteinExistence type="inferred from homology"/>
<dbReference type="SUPFAM" id="SSF51735">
    <property type="entry name" value="NAD(P)-binding Rossmann-fold domains"/>
    <property type="match status" value="1"/>
</dbReference>
<evidence type="ECO:0000256" key="3">
    <source>
        <dbReference type="ARBA" id="ARBA00022512"/>
    </source>
</evidence>
<evidence type="ECO:0000256" key="2">
    <source>
        <dbReference type="ARBA" id="ARBA00006484"/>
    </source>
</evidence>
<accession>A0A076EY43</accession>
<dbReference type="Pfam" id="PF00106">
    <property type="entry name" value="adh_short"/>
    <property type="match status" value="1"/>
</dbReference>
<comment type="subcellular location">
    <subcellularLocation>
        <location evidence="1">Secreted</location>
        <location evidence="1">Cell wall</location>
    </subcellularLocation>
</comment>
<dbReference type="InterPro" id="IPR020904">
    <property type="entry name" value="Sc_DH/Rdtase_CS"/>
</dbReference>
<dbReference type="AlphaFoldDB" id="A0A076EY43"/>
<dbReference type="GO" id="GO:0032787">
    <property type="term" value="P:monocarboxylic acid metabolic process"/>
    <property type="evidence" value="ECO:0007669"/>
    <property type="project" value="UniProtKB-ARBA"/>
</dbReference>
<dbReference type="GO" id="GO:0004316">
    <property type="term" value="F:3-oxoacyl-[acyl-carrier-protein] reductase (NADPH) activity"/>
    <property type="evidence" value="ECO:0007669"/>
    <property type="project" value="UniProtKB-EC"/>
</dbReference>
<dbReference type="RefSeq" id="WP_128641111.1">
    <property type="nucleotide sequence ID" value="NZ_CP008947.1"/>
</dbReference>
<comment type="catalytic activity">
    <reaction evidence="5">
        <text>a (3R)-hydroxyacyl-[ACP] + NADP(+) = a 3-oxoacyl-[ACP] + NADPH + H(+)</text>
        <dbReference type="Rhea" id="RHEA:17397"/>
        <dbReference type="Rhea" id="RHEA-COMP:9916"/>
        <dbReference type="Rhea" id="RHEA-COMP:9945"/>
        <dbReference type="ChEBI" id="CHEBI:15378"/>
        <dbReference type="ChEBI" id="CHEBI:57783"/>
        <dbReference type="ChEBI" id="CHEBI:58349"/>
        <dbReference type="ChEBI" id="CHEBI:78776"/>
        <dbReference type="ChEBI" id="CHEBI:78827"/>
        <dbReference type="EC" id="1.1.1.100"/>
    </reaction>
    <physiologicalReaction direction="right-to-left" evidence="5">
        <dbReference type="Rhea" id="RHEA:17399"/>
    </physiologicalReaction>
</comment>
<keyword evidence="3" id="KW-0134">Cell wall</keyword>
<dbReference type="InterPro" id="IPR050259">
    <property type="entry name" value="SDR"/>
</dbReference>
<dbReference type="Proteomes" id="UP000028488">
    <property type="component" value="Chromosome"/>
</dbReference>
<dbReference type="CDD" id="cd05233">
    <property type="entry name" value="SDR_c"/>
    <property type="match status" value="1"/>
</dbReference>
<keyword evidence="3" id="KW-0964">Secreted</keyword>
<dbReference type="InterPro" id="IPR036291">
    <property type="entry name" value="NAD(P)-bd_dom_sf"/>
</dbReference>
<comment type="similarity">
    <text evidence="2 6">Belongs to the short-chain dehydrogenases/reductases (SDR) family.</text>
</comment>
<sequence length="263" mass="27530">MDLKLSGKSAFISGSTQGIGYAIAQTLAMEGVDVTINGRDSAKLTKAVETLRRDAPSVSVNGVVADFADASDVDCLCEEIADIDILINNVGLFELKPFELISDDDWRLYFDVNVLSGVRLARHVMPAMLGRGWGRIVFVSSESGVNVPADMIHYGASKTAMMSVGNGLAKLTKGTGVTVNSVLGGPTYSDGVARTVEAIADMQSISTDEMKASIMSTNPTSLLGRFIDPSEIANMVTFLASPAASATNGSAVRVDGGVLTTVL</sequence>
<dbReference type="Gene3D" id="3.40.50.720">
    <property type="entry name" value="NAD(P)-binding Rossmann-like Domain"/>
    <property type="match status" value="1"/>
</dbReference>
<dbReference type="InterPro" id="IPR002347">
    <property type="entry name" value="SDR_fam"/>
</dbReference>
<name>A0A076EY43_RHOOP</name>
<dbReference type="eggNOG" id="COG1028">
    <property type="taxonomic scope" value="Bacteria"/>
</dbReference>